<dbReference type="GeneID" id="19901063"/>
<protein>
    <submittedName>
        <fullName evidence="2">Uncharacterized protein</fullName>
    </submittedName>
</protein>
<evidence type="ECO:0000256" key="1">
    <source>
        <dbReference type="SAM" id="SignalP"/>
    </source>
</evidence>
<gene>
    <name evidence="2" type="ORF">W97_03752</name>
</gene>
<reference evidence="3" key="1">
    <citation type="submission" date="2012-06" db="EMBL/GenBank/DDBJ databases">
        <title>The genome sequence of Coniosporium apollinis CBS 100218.</title>
        <authorList>
            <consortium name="The Broad Institute Genome Sequencing Platform"/>
            <person name="Cuomo C."/>
            <person name="Gorbushina A."/>
            <person name="Noack S."/>
            <person name="Walker B."/>
            <person name="Young S.K."/>
            <person name="Zeng Q."/>
            <person name="Gargeya S."/>
            <person name="Fitzgerald M."/>
            <person name="Haas B."/>
            <person name="Abouelleil A."/>
            <person name="Alvarado L."/>
            <person name="Arachchi H.M."/>
            <person name="Berlin A.M."/>
            <person name="Chapman S.B."/>
            <person name="Goldberg J."/>
            <person name="Griggs A."/>
            <person name="Gujja S."/>
            <person name="Hansen M."/>
            <person name="Howarth C."/>
            <person name="Imamovic A."/>
            <person name="Larimer J."/>
            <person name="McCowan C."/>
            <person name="Montmayeur A."/>
            <person name="Murphy C."/>
            <person name="Neiman D."/>
            <person name="Pearson M."/>
            <person name="Priest M."/>
            <person name="Roberts A."/>
            <person name="Saif S."/>
            <person name="Shea T."/>
            <person name="Sisk P."/>
            <person name="Sykes S."/>
            <person name="Wortman J."/>
            <person name="Nusbaum C."/>
            <person name="Birren B."/>
        </authorList>
    </citation>
    <scope>NUCLEOTIDE SEQUENCE [LARGE SCALE GENOMIC DNA]</scope>
    <source>
        <strain evidence="3">CBS 100218</strain>
    </source>
</reference>
<proteinExistence type="predicted"/>
<evidence type="ECO:0000313" key="2">
    <source>
        <dbReference type="EMBL" id="EON64519.1"/>
    </source>
</evidence>
<keyword evidence="1" id="KW-0732">Signal</keyword>
<feature type="chain" id="PRO_5004449950" evidence="1">
    <location>
        <begin position="20"/>
        <end position="129"/>
    </location>
</feature>
<feature type="signal peptide" evidence="1">
    <location>
        <begin position="1"/>
        <end position="19"/>
    </location>
</feature>
<accession>R7YRS0</accession>
<dbReference type="OrthoDB" id="10445851at2759"/>
<dbReference type="AlphaFoldDB" id="R7YRS0"/>
<dbReference type="HOGENOM" id="CLU_1948714_0_0_1"/>
<dbReference type="RefSeq" id="XP_007779836.1">
    <property type="nucleotide sequence ID" value="XM_007781646.1"/>
</dbReference>
<organism evidence="2 3">
    <name type="scientific">Coniosporium apollinis (strain CBS 100218)</name>
    <name type="common">Rock-inhabiting black yeast</name>
    <dbReference type="NCBI Taxonomy" id="1168221"/>
    <lineage>
        <taxon>Eukaryota</taxon>
        <taxon>Fungi</taxon>
        <taxon>Dikarya</taxon>
        <taxon>Ascomycota</taxon>
        <taxon>Pezizomycotina</taxon>
        <taxon>Dothideomycetes</taxon>
        <taxon>Dothideomycetes incertae sedis</taxon>
        <taxon>Coniosporium</taxon>
    </lineage>
</organism>
<evidence type="ECO:0000313" key="3">
    <source>
        <dbReference type="Proteomes" id="UP000016924"/>
    </source>
</evidence>
<dbReference type="EMBL" id="JH767568">
    <property type="protein sequence ID" value="EON64519.1"/>
    <property type="molecule type" value="Genomic_DNA"/>
</dbReference>
<keyword evidence="3" id="KW-1185">Reference proteome</keyword>
<sequence length="129" mass="13968">MKAFTTLTTLLLAASTASGSPVPLPGMEGAIEQLRAAGHSERHIEAVLAVRHPCPSYQAPHTNHAEERDMSPSVMGSVLKKRSMDPAKEKSIMDYIQSMMSGKALGKRDVAEADVALVRPKSFRAKRAR</sequence>
<name>R7YRS0_CONA1</name>
<dbReference type="Proteomes" id="UP000016924">
    <property type="component" value="Unassembled WGS sequence"/>
</dbReference>